<protein>
    <submittedName>
        <fullName evidence="1">Uncharacterized protein</fullName>
    </submittedName>
</protein>
<dbReference type="EMBL" id="LLXI01005264">
    <property type="protein sequence ID" value="PKY61370.1"/>
    <property type="molecule type" value="Genomic_DNA"/>
</dbReference>
<name>A0A2I1HR72_9GLOM</name>
<sequence length="117" mass="13790">MERVTEELLNNKDFVNFLHNNFLYTNGPSFFKILDQAIKKHVTAPQYHKHLTQKYLWETLTSLLERYELTLPLSSSTPSLTPIVYSYPPATTTNHAKHRRKLPFWDNLRNGLPLTEF</sequence>
<proteinExistence type="predicted"/>
<accession>A0A2I1HR72</accession>
<evidence type="ECO:0000313" key="1">
    <source>
        <dbReference type="EMBL" id="PKY61370.1"/>
    </source>
</evidence>
<gene>
    <name evidence="1" type="ORF">RhiirA4_486249</name>
</gene>
<reference evidence="1 2" key="1">
    <citation type="submission" date="2015-10" db="EMBL/GenBank/DDBJ databases">
        <title>Genome analyses suggest a sexual origin of heterokaryosis in a supposedly ancient asexual fungus.</title>
        <authorList>
            <person name="Ropars J."/>
            <person name="Sedzielewska K."/>
            <person name="Noel J."/>
            <person name="Charron P."/>
            <person name="Farinelli L."/>
            <person name="Marton T."/>
            <person name="Kruger M."/>
            <person name="Pelin A."/>
            <person name="Brachmann A."/>
            <person name="Corradi N."/>
        </authorList>
    </citation>
    <scope>NUCLEOTIDE SEQUENCE [LARGE SCALE GENOMIC DNA]</scope>
    <source>
        <strain evidence="1 2">A4</strain>
    </source>
</reference>
<dbReference type="Proteomes" id="UP000234323">
    <property type="component" value="Unassembled WGS sequence"/>
</dbReference>
<organism evidence="1 2">
    <name type="scientific">Rhizophagus irregularis</name>
    <dbReference type="NCBI Taxonomy" id="588596"/>
    <lineage>
        <taxon>Eukaryota</taxon>
        <taxon>Fungi</taxon>
        <taxon>Fungi incertae sedis</taxon>
        <taxon>Mucoromycota</taxon>
        <taxon>Glomeromycotina</taxon>
        <taxon>Glomeromycetes</taxon>
        <taxon>Glomerales</taxon>
        <taxon>Glomeraceae</taxon>
        <taxon>Rhizophagus</taxon>
    </lineage>
</organism>
<evidence type="ECO:0000313" key="2">
    <source>
        <dbReference type="Proteomes" id="UP000234323"/>
    </source>
</evidence>
<dbReference type="AlphaFoldDB" id="A0A2I1HR72"/>
<keyword evidence="2" id="KW-1185">Reference proteome</keyword>
<comment type="caution">
    <text evidence="1">The sequence shown here is derived from an EMBL/GenBank/DDBJ whole genome shotgun (WGS) entry which is preliminary data.</text>
</comment>